<dbReference type="RefSeq" id="WP_004260170.1">
    <property type="nucleotide sequence ID" value="NZ_AMQS01000015.1"/>
</dbReference>
<evidence type="ECO:0000313" key="2">
    <source>
        <dbReference type="Proteomes" id="UP000006787"/>
    </source>
</evidence>
<gene>
    <name evidence="1" type="ORF">C426_1292</name>
</gene>
<proteinExistence type="predicted"/>
<dbReference type="PATRIC" id="fig|1231377.3.peg.1289"/>
<reference evidence="1 2" key="1">
    <citation type="journal article" date="2012" name="J. Bacteriol.">
        <title>Genome Sequence of the Bacteriocin-Producing Strain Lactococcus garvieae DCC43.</title>
        <authorList>
            <person name="Gabrielsen C."/>
            <person name="Brede D.A."/>
            <person name="Hernandez P.E."/>
            <person name="Nes I.F."/>
            <person name="Diep D.B."/>
        </authorList>
    </citation>
    <scope>NUCLEOTIDE SEQUENCE [LARGE SCALE GENOMIC DNA]</scope>
    <source>
        <strain evidence="1 2">DCC43</strain>
    </source>
</reference>
<name>K2NUY2_9LACT</name>
<evidence type="ECO:0000313" key="1">
    <source>
        <dbReference type="EMBL" id="EKF51338.1"/>
    </source>
</evidence>
<dbReference type="AlphaFoldDB" id="K2NUY2"/>
<organism evidence="1 2">
    <name type="scientific">Lactococcus garvieae DCC43</name>
    <dbReference type="NCBI Taxonomy" id="1231377"/>
    <lineage>
        <taxon>Bacteria</taxon>
        <taxon>Bacillati</taxon>
        <taxon>Bacillota</taxon>
        <taxon>Bacilli</taxon>
        <taxon>Lactobacillales</taxon>
        <taxon>Streptococcaceae</taxon>
        <taxon>Lactococcus</taxon>
    </lineage>
</organism>
<accession>K2NUY2</accession>
<sequence>MSELLFNLFEQNPGSRIKVLFTDGQSETYDYHDEDFRNMYFNSPNLFKVHNPNIDNYVYINSDHIMSIEVVN</sequence>
<dbReference type="EMBL" id="AMQS01000015">
    <property type="protein sequence ID" value="EKF51338.1"/>
    <property type="molecule type" value="Genomic_DNA"/>
</dbReference>
<dbReference type="Proteomes" id="UP000006787">
    <property type="component" value="Unassembled WGS sequence"/>
</dbReference>
<comment type="caution">
    <text evidence="1">The sequence shown here is derived from an EMBL/GenBank/DDBJ whole genome shotgun (WGS) entry which is preliminary data.</text>
</comment>
<protein>
    <submittedName>
        <fullName evidence="1">Uncharacterized protein</fullName>
    </submittedName>
</protein>